<keyword evidence="2" id="KW-1185">Reference proteome</keyword>
<dbReference type="Proteomes" id="UP000824533">
    <property type="component" value="Linkage Group LG11"/>
</dbReference>
<accession>A0ACC1D272</accession>
<organism evidence="1 2">
    <name type="scientific">Dendrolimus kikuchii</name>
    <dbReference type="NCBI Taxonomy" id="765133"/>
    <lineage>
        <taxon>Eukaryota</taxon>
        <taxon>Metazoa</taxon>
        <taxon>Ecdysozoa</taxon>
        <taxon>Arthropoda</taxon>
        <taxon>Hexapoda</taxon>
        <taxon>Insecta</taxon>
        <taxon>Pterygota</taxon>
        <taxon>Neoptera</taxon>
        <taxon>Endopterygota</taxon>
        <taxon>Lepidoptera</taxon>
        <taxon>Glossata</taxon>
        <taxon>Ditrysia</taxon>
        <taxon>Bombycoidea</taxon>
        <taxon>Lasiocampidae</taxon>
        <taxon>Dendrolimus</taxon>
    </lineage>
</organism>
<reference evidence="1 2" key="1">
    <citation type="journal article" date="2021" name="Front. Genet.">
        <title>Chromosome-Level Genome Assembly Reveals Significant Gene Expansion in the Toll and IMD Signaling Pathways of Dendrolimus kikuchii.</title>
        <authorList>
            <person name="Zhou J."/>
            <person name="Wu P."/>
            <person name="Xiong Z."/>
            <person name="Liu N."/>
            <person name="Zhao N."/>
            <person name="Ji M."/>
            <person name="Qiu Y."/>
            <person name="Yang B."/>
        </authorList>
    </citation>
    <scope>NUCLEOTIDE SEQUENCE [LARGE SCALE GENOMIC DNA]</scope>
    <source>
        <strain evidence="1">Ann1</strain>
    </source>
</reference>
<evidence type="ECO:0000313" key="2">
    <source>
        <dbReference type="Proteomes" id="UP000824533"/>
    </source>
</evidence>
<sequence>MAEVRSCLFVFLICVTLENVAPKPIFGDLICYFMCDYDDDSTSTDDYDFCGCNPRLGRQRTTTTSTFPPPLSPGSNPSMQFMIPPGQGVNATLTQMGGSWLMNFVPWGGQGGAPAPGAPAPTAAPAAAAAPPAATPPAAAPAAAPAATPAPAASGATTAAAAATTAAPTTAAAGK</sequence>
<gene>
    <name evidence="1" type="ORF">K1T71_006783</name>
</gene>
<dbReference type="EMBL" id="CM034397">
    <property type="protein sequence ID" value="KAJ0177910.1"/>
    <property type="molecule type" value="Genomic_DNA"/>
</dbReference>
<proteinExistence type="predicted"/>
<protein>
    <submittedName>
        <fullName evidence="1">Uncharacterized protein</fullName>
    </submittedName>
</protein>
<name>A0ACC1D272_9NEOP</name>
<comment type="caution">
    <text evidence="1">The sequence shown here is derived from an EMBL/GenBank/DDBJ whole genome shotgun (WGS) entry which is preliminary data.</text>
</comment>
<evidence type="ECO:0000313" key="1">
    <source>
        <dbReference type="EMBL" id="KAJ0177910.1"/>
    </source>
</evidence>